<organism evidence="2 3">
    <name type="scientific">Caldibacillus thermoamylovorans</name>
    <dbReference type="NCBI Taxonomy" id="35841"/>
    <lineage>
        <taxon>Bacteria</taxon>
        <taxon>Bacillati</taxon>
        <taxon>Bacillota</taxon>
        <taxon>Bacilli</taxon>
        <taxon>Bacillales</taxon>
        <taxon>Bacillaceae</taxon>
        <taxon>Caldibacillus</taxon>
    </lineage>
</organism>
<dbReference type="RefSeq" id="WP_034772430.1">
    <property type="nucleotide sequence ID" value="NZ_CCRF01000083.1"/>
</dbReference>
<feature type="transmembrane region" description="Helical" evidence="1">
    <location>
        <begin position="196"/>
        <end position="214"/>
    </location>
</feature>
<evidence type="ECO:0000313" key="3">
    <source>
        <dbReference type="Proteomes" id="UP000040576"/>
    </source>
</evidence>
<name>A0A090KVD0_9BACI</name>
<dbReference type="AlphaFoldDB" id="A0A090KVD0"/>
<keyword evidence="3" id="KW-1185">Reference proteome</keyword>
<evidence type="ECO:0000313" key="2">
    <source>
        <dbReference type="EMBL" id="CEE02684.1"/>
    </source>
</evidence>
<feature type="transmembrane region" description="Helical" evidence="1">
    <location>
        <begin position="300"/>
        <end position="319"/>
    </location>
</feature>
<feature type="transmembrane region" description="Helical" evidence="1">
    <location>
        <begin position="87"/>
        <end position="106"/>
    </location>
</feature>
<sequence length="534" mass="58479">MLENLFKGTGPITKLILKQNRFKIVAWLLSLVIVTLAVASAYPGVYKSEQDIMAYALTMDNPAMIAMLGPGYDAADYNTASIFANEMLIFTLIAVAVMNILLVSRATRADEEDGQMELVRALSVGKLSYLSSSLIMAVMLNGILTVLVGASLSLLNLEGMDLEGTFLYGAILGVTGLTFAGFTALFAQLSETSRGATGFSFAAMITFYLIRAIGDTGQEGLSLVSPLGWAVRTDVFVENHWWPVLLLLLLLVVLIGLTFYLNSIRDMGAGFLPERKGKIHASTFLQTPVGLAFRLQRTNIIAWGIGVFVLSASFGSILGELETYFADMEILQVYLQGDSGTSMRDSFISLLMGIMSMIASISVVMTIVKVKSEESKNQTELIYSRAVSRNKLLGSYLGLAIITSFLMQTFIATGLWSVGSWVLTDELDTGTIFLSAYVYLPAIWFLVALTTLLIGLKPKITGLTWFYVVYCFLIIYVGDLFDLPEWVKKLSVFHFVPYMPLDDFVWSSTIAITIGSVIVSIMGVIGYNKRDIIG</sequence>
<feature type="transmembrane region" description="Helical" evidence="1">
    <location>
        <begin position="241"/>
        <end position="261"/>
    </location>
</feature>
<feature type="transmembrane region" description="Helical" evidence="1">
    <location>
        <begin position="393"/>
        <end position="416"/>
    </location>
</feature>
<feature type="transmembrane region" description="Helical" evidence="1">
    <location>
        <begin position="127"/>
        <end position="154"/>
    </location>
</feature>
<feature type="transmembrane region" description="Helical" evidence="1">
    <location>
        <begin position="24"/>
        <end position="45"/>
    </location>
</feature>
<protein>
    <submittedName>
        <fullName evidence="2">ABC transporter polyketide tetronasin permease</fullName>
    </submittedName>
</protein>
<feature type="transmembrane region" description="Helical" evidence="1">
    <location>
        <begin position="504"/>
        <end position="527"/>
    </location>
</feature>
<keyword evidence="1" id="KW-0472">Membrane</keyword>
<keyword evidence="1" id="KW-0812">Transmembrane</keyword>
<evidence type="ECO:0000256" key="1">
    <source>
        <dbReference type="SAM" id="Phobius"/>
    </source>
</evidence>
<reference evidence="2 3" key="1">
    <citation type="submission" date="2014-07" db="EMBL/GenBank/DDBJ databases">
        <authorList>
            <person name="Wibberg Daniel"/>
        </authorList>
    </citation>
    <scope>NUCLEOTIDE SEQUENCE [LARGE SCALE GENOMIC DNA]</scope>
</reference>
<dbReference type="GeneID" id="92962249"/>
<gene>
    <name evidence="2" type="ORF">BT1A1_2894</name>
</gene>
<keyword evidence="1" id="KW-1133">Transmembrane helix</keyword>
<feature type="transmembrane region" description="Helical" evidence="1">
    <location>
        <begin position="347"/>
        <end position="368"/>
    </location>
</feature>
<feature type="transmembrane region" description="Helical" evidence="1">
    <location>
        <begin position="166"/>
        <end position="189"/>
    </location>
</feature>
<feature type="transmembrane region" description="Helical" evidence="1">
    <location>
        <begin position="436"/>
        <end position="456"/>
    </location>
</feature>
<dbReference type="Proteomes" id="UP000040576">
    <property type="component" value="Unassembled WGS sequence"/>
</dbReference>
<proteinExistence type="predicted"/>
<dbReference type="EMBL" id="CCRF01000083">
    <property type="protein sequence ID" value="CEE02684.1"/>
    <property type="molecule type" value="Genomic_DNA"/>
</dbReference>
<feature type="transmembrane region" description="Helical" evidence="1">
    <location>
        <begin position="463"/>
        <end position="484"/>
    </location>
</feature>
<accession>A0A090KVD0</accession>